<dbReference type="PANTHER" id="PTHR47389">
    <property type="entry name" value="OS09G0436400 PROTEIN"/>
    <property type="match status" value="1"/>
</dbReference>
<dbReference type="OrthoDB" id="621304at2759"/>
<keyword evidence="3" id="KW-1185">Reference proteome</keyword>
<dbReference type="Proteomes" id="UP000604825">
    <property type="component" value="Unassembled WGS sequence"/>
</dbReference>
<gene>
    <name evidence="2" type="ORF">NCGR_LOCUS56220</name>
</gene>
<dbReference type="InterPro" id="IPR009003">
    <property type="entry name" value="Peptidase_S1_PA"/>
</dbReference>
<organism evidence="2 3">
    <name type="scientific">Miscanthus lutarioriparius</name>
    <dbReference type="NCBI Taxonomy" id="422564"/>
    <lineage>
        <taxon>Eukaryota</taxon>
        <taxon>Viridiplantae</taxon>
        <taxon>Streptophyta</taxon>
        <taxon>Embryophyta</taxon>
        <taxon>Tracheophyta</taxon>
        <taxon>Spermatophyta</taxon>
        <taxon>Magnoliopsida</taxon>
        <taxon>Liliopsida</taxon>
        <taxon>Poales</taxon>
        <taxon>Poaceae</taxon>
        <taxon>PACMAD clade</taxon>
        <taxon>Panicoideae</taxon>
        <taxon>Andropogonodae</taxon>
        <taxon>Andropogoneae</taxon>
        <taxon>Saccharinae</taxon>
        <taxon>Miscanthus</taxon>
    </lineage>
</organism>
<protein>
    <submittedName>
        <fullName evidence="2">Uncharacterized protein</fullName>
    </submittedName>
</protein>
<evidence type="ECO:0000256" key="1">
    <source>
        <dbReference type="SAM" id="MobiDB-lite"/>
    </source>
</evidence>
<sequence length="441" mass="49349">MAPTTHDAVEEASGSRSRAERRRQKQRRRHRHEPAVTDHLSGAIQPEAEPSSQQGKRKAALEQSEGEGRKKKRKRTQKSHRKKAAASASTGAHASDSEASSTVSPPLRFPRMPNPDDFGGRDAPGYHAANDVYFDLVGKYHEKMKRQCELVTLDTSIPFSSLVTEGQLRSVRESATKAVLQVAKVILSLSSYIDGKLMARSSGFLIGWDEKSREGTVLTSAHIICSKYTSQWSGTDEYSPNAKVVAHLLDEDETTVPAQLLHYDKHINMALFTVCIESCAKIPEFNSDVKYGQETFVMGRDENLNLTVDYEFVGFHGPNLHERPHYMFTGGAIRKSSIGGPVIDFSGEVLGMANFPGSAFIPSSIISRCLAMWKKYHLYRVMLKIPEFNSDVKYGQETFVMGRDENLNLTVDYEFVGFHGPNLHERPHYMFTGGAIRKKYK</sequence>
<evidence type="ECO:0000313" key="2">
    <source>
        <dbReference type="EMBL" id="CAD6272951.1"/>
    </source>
</evidence>
<dbReference type="PANTHER" id="PTHR47389:SF5">
    <property type="entry name" value="OS09G0436700 PROTEIN"/>
    <property type="match status" value="1"/>
</dbReference>
<dbReference type="Gene3D" id="2.40.10.120">
    <property type="match status" value="1"/>
</dbReference>
<comment type="caution">
    <text evidence="2">The sequence shown here is derived from an EMBL/GenBank/DDBJ whole genome shotgun (WGS) entry which is preliminary data.</text>
</comment>
<name>A0A811RT10_9POAL</name>
<proteinExistence type="predicted"/>
<dbReference type="Pfam" id="PF13365">
    <property type="entry name" value="Trypsin_2"/>
    <property type="match status" value="1"/>
</dbReference>
<evidence type="ECO:0000313" key="3">
    <source>
        <dbReference type="Proteomes" id="UP000604825"/>
    </source>
</evidence>
<dbReference type="EMBL" id="CAJGYO010000016">
    <property type="protein sequence ID" value="CAD6272951.1"/>
    <property type="molecule type" value="Genomic_DNA"/>
</dbReference>
<feature type="compositionally biased region" description="Low complexity" evidence="1">
    <location>
        <begin position="85"/>
        <end position="94"/>
    </location>
</feature>
<feature type="compositionally biased region" description="Basic residues" evidence="1">
    <location>
        <begin position="19"/>
        <end position="32"/>
    </location>
</feature>
<dbReference type="AlphaFoldDB" id="A0A811RT10"/>
<feature type="region of interest" description="Disordered" evidence="1">
    <location>
        <begin position="1"/>
        <end position="120"/>
    </location>
</feature>
<accession>A0A811RT10</accession>
<dbReference type="SUPFAM" id="SSF50494">
    <property type="entry name" value="Trypsin-like serine proteases"/>
    <property type="match status" value="1"/>
</dbReference>
<feature type="compositionally biased region" description="Basic residues" evidence="1">
    <location>
        <begin position="69"/>
        <end position="84"/>
    </location>
</feature>
<reference evidence="2" key="1">
    <citation type="submission" date="2020-10" db="EMBL/GenBank/DDBJ databases">
        <authorList>
            <person name="Han B."/>
            <person name="Lu T."/>
            <person name="Zhao Q."/>
            <person name="Huang X."/>
            <person name="Zhao Y."/>
        </authorList>
    </citation>
    <scope>NUCLEOTIDE SEQUENCE</scope>
</reference>